<name>A0ABN9MAW6_9NEOB</name>
<proteinExistence type="predicted"/>
<feature type="region of interest" description="Disordered" evidence="1">
    <location>
        <begin position="108"/>
        <end position="131"/>
    </location>
</feature>
<gene>
    <name evidence="3" type="ORF">RIMI_LOCUS18743240</name>
</gene>
<evidence type="ECO:0000256" key="1">
    <source>
        <dbReference type="SAM" id="MobiDB-lite"/>
    </source>
</evidence>
<protein>
    <submittedName>
        <fullName evidence="3">Uncharacterized protein</fullName>
    </submittedName>
</protein>
<accession>A0ABN9MAW6</accession>
<dbReference type="Proteomes" id="UP001176940">
    <property type="component" value="Unassembled WGS sequence"/>
</dbReference>
<evidence type="ECO:0000256" key="2">
    <source>
        <dbReference type="SAM" id="Phobius"/>
    </source>
</evidence>
<dbReference type="EMBL" id="CAUEEQ010057956">
    <property type="protein sequence ID" value="CAJ0963646.1"/>
    <property type="molecule type" value="Genomic_DNA"/>
</dbReference>
<comment type="caution">
    <text evidence="3">The sequence shown here is derived from an EMBL/GenBank/DDBJ whole genome shotgun (WGS) entry which is preliminary data.</text>
</comment>
<keyword evidence="2" id="KW-0812">Transmembrane</keyword>
<feature type="transmembrane region" description="Helical" evidence="2">
    <location>
        <begin position="45"/>
        <end position="66"/>
    </location>
</feature>
<keyword evidence="2" id="KW-0472">Membrane</keyword>
<evidence type="ECO:0000313" key="3">
    <source>
        <dbReference type="EMBL" id="CAJ0963646.1"/>
    </source>
</evidence>
<keyword evidence="4" id="KW-1185">Reference proteome</keyword>
<evidence type="ECO:0000313" key="4">
    <source>
        <dbReference type="Proteomes" id="UP001176940"/>
    </source>
</evidence>
<sequence>MTFSELWREGKGDFFLGCMLMAEVSTPRLFVWYKKQDTLLHRLNGVVMLVTFFLLPPAAVPLHVLGVRAAGGDCPSTGCPSVSPRSKTLARPSSWRPRAYSLFQQCRMSQRPRNGHPVTDSPSAKDQDCSQ</sequence>
<reference evidence="3" key="1">
    <citation type="submission" date="2023-07" db="EMBL/GenBank/DDBJ databases">
        <authorList>
            <person name="Stuckert A."/>
        </authorList>
    </citation>
    <scope>NUCLEOTIDE SEQUENCE</scope>
</reference>
<feature type="region of interest" description="Disordered" evidence="1">
    <location>
        <begin position="73"/>
        <end position="93"/>
    </location>
</feature>
<organism evidence="3 4">
    <name type="scientific">Ranitomeya imitator</name>
    <name type="common">mimic poison frog</name>
    <dbReference type="NCBI Taxonomy" id="111125"/>
    <lineage>
        <taxon>Eukaryota</taxon>
        <taxon>Metazoa</taxon>
        <taxon>Chordata</taxon>
        <taxon>Craniata</taxon>
        <taxon>Vertebrata</taxon>
        <taxon>Euteleostomi</taxon>
        <taxon>Amphibia</taxon>
        <taxon>Batrachia</taxon>
        <taxon>Anura</taxon>
        <taxon>Neobatrachia</taxon>
        <taxon>Hyloidea</taxon>
        <taxon>Dendrobatidae</taxon>
        <taxon>Dendrobatinae</taxon>
        <taxon>Ranitomeya</taxon>
    </lineage>
</organism>
<keyword evidence="2" id="KW-1133">Transmembrane helix</keyword>
<feature type="transmembrane region" description="Helical" evidence="2">
    <location>
        <begin position="14"/>
        <end position="33"/>
    </location>
</feature>